<organism evidence="5 7">
    <name type="scientific">Providencia huashanensis</name>
    <dbReference type="NCBI Taxonomy" id="3037798"/>
    <lineage>
        <taxon>Bacteria</taxon>
        <taxon>Pseudomonadati</taxon>
        <taxon>Pseudomonadota</taxon>
        <taxon>Gammaproteobacteria</taxon>
        <taxon>Enterobacterales</taxon>
        <taxon>Morganellaceae</taxon>
        <taxon>Providencia</taxon>
    </lineage>
</organism>
<dbReference type="EMBL" id="JAUQTG010000010">
    <property type="protein sequence ID" value="MDO7857917.1"/>
    <property type="molecule type" value="Genomic_DNA"/>
</dbReference>
<dbReference type="InterPro" id="IPR002018">
    <property type="entry name" value="CarbesteraseB"/>
</dbReference>
<evidence type="ECO:0000256" key="1">
    <source>
        <dbReference type="ARBA" id="ARBA00005964"/>
    </source>
</evidence>
<dbReference type="InterPro" id="IPR029058">
    <property type="entry name" value="AB_hydrolase_fold"/>
</dbReference>
<dbReference type="InterPro" id="IPR050309">
    <property type="entry name" value="Type-B_Carboxylest/Lipase"/>
</dbReference>
<dbReference type="GO" id="GO:0016787">
    <property type="term" value="F:hydrolase activity"/>
    <property type="evidence" value="ECO:0007669"/>
    <property type="project" value="UniProtKB-KW"/>
</dbReference>
<reference evidence="5" key="1">
    <citation type="submission" date="2023-03" db="EMBL/GenBank/DDBJ databases">
        <title>a new species belonging to Providencia genus.</title>
        <authorList>
            <person name="Yang W."/>
            <person name="Hu F."/>
            <person name="Shen S."/>
            <person name="Ding L."/>
            <person name="Yin D."/>
        </authorList>
    </citation>
    <scope>NUCLEOTIDE SEQUENCE</scope>
    <source>
        <strain evidence="5">CRE-3FA-0001</strain>
    </source>
</reference>
<keyword evidence="2 3" id="KW-0378">Hydrolase</keyword>
<dbReference type="Proteomes" id="UP001156701">
    <property type="component" value="Unassembled WGS sequence"/>
</dbReference>
<evidence type="ECO:0000313" key="7">
    <source>
        <dbReference type="Proteomes" id="UP001156701"/>
    </source>
</evidence>
<dbReference type="Gene3D" id="3.40.50.1820">
    <property type="entry name" value="alpha/beta hydrolase"/>
    <property type="match status" value="1"/>
</dbReference>
<evidence type="ECO:0000313" key="8">
    <source>
        <dbReference type="Proteomes" id="UP001176478"/>
    </source>
</evidence>
<dbReference type="Pfam" id="PF00135">
    <property type="entry name" value="COesterase"/>
    <property type="match status" value="1"/>
</dbReference>
<evidence type="ECO:0000256" key="2">
    <source>
        <dbReference type="ARBA" id="ARBA00022801"/>
    </source>
</evidence>
<feature type="chain" id="PRO_5041485310" description="Carboxylic ester hydrolase" evidence="3">
    <location>
        <begin position="31"/>
        <end position="563"/>
    </location>
</feature>
<evidence type="ECO:0000259" key="4">
    <source>
        <dbReference type="Pfam" id="PF00135"/>
    </source>
</evidence>
<dbReference type="AlphaFoldDB" id="A0AA42FKZ2"/>
<reference evidence="6" key="3">
    <citation type="journal article" date="2024" name="Int. J. Antimicrob. Agents">
        <title>Identification of a novel Providencia species showing multi-drug-resistant in three patients with hospital-acquired infection.</title>
        <authorList>
            <person name="Yang W."/>
            <person name="Chen J."/>
            <person name="Yang F."/>
            <person name="Ji P."/>
            <person name="Shen S."/>
            <person name="Yin D."/>
            <person name="Hu F."/>
        </authorList>
    </citation>
    <scope>NUCLEOTIDE SEQUENCE</scope>
    <source>
        <strain evidence="6">CRE-138-0111</strain>
    </source>
</reference>
<evidence type="ECO:0000256" key="3">
    <source>
        <dbReference type="RuleBase" id="RU361235"/>
    </source>
</evidence>
<comment type="similarity">
    <text evidence="1 3">Belongs to the type-B carboxylesterase/lipase family.</text>
</comment>
<dbReference type="EMBL" id="JARRYG010000029">
    <property type="protein sequence ID" value="MDG4698563.1"/>
    <property type="molecule type" value="Genomic_DNA"/>
</dbReference>
<dbReference type="SUPFAM" id="SSF53474">
    <property type="entry name" value="alpha/beta-Hydrolases"/>
    <property type="match status" value="1"/>
</dbReference>
<feature type="domain" description="Carboxylesterase type B" evidence="4">
    <location>
        <begin position="33"/>
        <end position="492"/>
    </location>
</feature>
<protein>
    <recommendedName>
        <fullName evidence="3">Carboxylic ester hydrolase</fullName>
        <ecNumber evidence="3">3.1.1.-</ecNumber>
    </recommendedName>
</protein>
<keyword evidence="3" id="KW-0732">Signal</keyword>
<dbReference type="EC" id="3.1.1.-" evidence="3"/>
<evidence type="ECO:0000313" key="5">
    <source>
        <dbReference type="EMBL" id="MDG4698563.1"/>
    </source>
</evidence>
<dbReference type="PROSITE" id="PS00122">
    <property type="entry name" value="CARBOXYLESTERASE_B_1"/>
    <property type="match status" value="1"/>
</dbReference>
<evidence type="ECO:0000313" key="6">
    <source>
        <dbReference type="EMBL" id="MDO7857917.1"/>
    </source>
</evidence>
<feature type="signal peptide" evidence="3">
    <location>
        <begin position="1"/>
        <end position="30"/>
    </location>
</feature>
<dbReference type="Proteomes" id="UP001176478">
    <property type="component" value="Unassembled WGS sequence"/>
</dbReference>
<sequence length="563" mass="62331">MFKIPMKKSLLQTSTAVFLLISIWSSSAYAIDHIIETTNGKVQGSTQQSLVTWTGIPYGKAPQGELRWKKPEPVSQWSETFDATKPAQNCIQTSQSGAIGTEDCLNLNIYRPDDNQKNLPVLFYLHGGNNQTGTSAEFNPQLVATELNAVIVTVNYRLGALGFNPLQALNTGDKIEDSGNYALLDIKLSLDWVKENIAAFGGNPNNITVSGFSAGGRDVMAMLISPIFENSFNKAIVFSGGMTTANKNQAEQIFADRLAKLVVRDNKKPTLDLAKEWLLSGSPDVKAYLYQLPAADLATLFGDAGIRMSQFPHLYRDGVVLPKNGFETNAYHSVPIIMVTGQGEFSLFARGDKRFAGAIADGSLATNTRLLNQYDFANKYGSLFYSLFNVNQSAQKMYPHYKAPIYGVEFSLGSDEVVTGSQLAPLGSFHGIFLALWDKTKFSPFTQELVKLEGTKDVRQKFNGYLANFLLNGVPSNKGQIEWKPWSPENEQAGESLLVINANKIKSIIYMSNKPYQYDDVVALIEQDNTVTPEEKQQIITQVLNGRWFSEPLDKQFSHKETQ</sequence>
<proteinExistence type="inferred from homology"/>
<dbReference type="PANTHER" id="PTHR11559">
    <property type="entry name" value="CARBOXYLESTERASE"/>
    <property type="match status" value="1"/>
</dbReference>
<keyword evidence="8" id="KW-1185">Reference proteome</keyword>
<reference evidence="6" key="2">
    <citation type="submission" date="2023-07" db="EMBL/GenBank/DDBJ databases">
        <authorList>
            <person name="Yang W."/>
            <person name="Chen J."/>
            <person name="Ji P."/>
            <person name="Hu F."/>
        </authorList>
    </citation>
    <scope>NUCLEOTIDE SEQUENCE</scope>
    <source>
        <strain evidence="6">CRE-138-0111</strain>
    </source>
</reference>
<name>A0AA42FKZ2_9GAMM</name>
<accession>A0AA42FKZ2</accession>
<dbReference type="InterPro" id="IPR019826">
    <property type="entry name" value="Carboxylesterase_B_AS"/>
</dbReference>
<gene>
    <name evidence="5" type="ORF">P7V44_20260</name>
    <name evidence="6" type="ORF">Q5E86_16485</name>
</gene>
<comment type="caution">
    <text evidence="5">The sequence shown here is derived from an EMBL/GenBank/DDBJ whole genome shotgun (WGS) entry which is preliminary data.</text>
</comment>
<dbReference type="RefSeq" id="WP_226619202.1">
    <property type="nucleotide sequence ID" value="NZ_JARRYG010000029.1"/>
</dbReference>